<dbReference type="Gene3D" id="3.40.50.10910">
    <property type="entry name" value="Amidohydrolase"/>
    <property type="match status" value="1"/>
</dbReference>
<reference evidence="2 3" key="1">
    <citation type="submission" date="2016-07" db="EMBL/GenBank/DDBJ databases">
        <title>Pervasive Adenine N6-methylation of Active Genes in Fungi.</title>
        <authorList>
            <consortium name="DOE Joint Genome Institute"/>
            <person name="Mondo S.J."/>
            <person name="Dannebaum R.O."/>
            <person name="Kuo R.C."/>
            <person name="Labutti K."/>
            <person name="Haridas S."/>
            <person name="Kuo A."/>
            <person name="Salamov A."/>
            <person name="Ahrendt S.R."/>
            <person name="Lipzen A."/>
            <person name="Sullivan W."/>
            <person name="Andreopoulos W.B."/>
            <person name="Clum A."/>
            <person name="Lindquist E."/>
            <person name="Daum C."/>
            <person name="Ramamoorthy G.K."/>
            <person name="Gryganskyi A."/>
            <person name="Culley D."/>
            <person name="Magnuson J.K."/>
            <person name="James T.Y."/>
            <person name="O'Malley M.A."/>
            <person name="Stajich J.E."/>
            <person name="Spatafora J.W."/>
            <person name="Visel A."/>
            <person name="Grigoriev I.V."/>
        </authorList>
    </citation>
    <scope>NUCLEOTIDE SEQUENCE [LARGE SCALE GENOMIC DNA]</scope>
    <source>
        <strain evidence="2 3">CBS 115471</strain>
    </source>
</reference>
<dbReference type="Pfam" id="PF01979">
    <property type="entry name" value="Amidohydro_1"/>
    <property type="match status" value="1"/>
</dbReference>
<evidence type="ECO:0000313" key="2">
    <source>
        <dbReference type="EMBL" id="ORY02264.1"/>
    </source>
</evidence>
<dbReference type="Proteomes" id="UP000193144">
    <property type="component" value="Unassembled WGS sequence"/>
</dbReference>
<dbReference type="SUPFAM" id="SSF51338">
    <property type="entry name" value="Composite domain of metallo-dependent hydrolases"/>
    <property type="match status" value="1"/>
</dbReference>
<dbReference type="InterPro" id="IPR051781">
    <property type="entry name" value="Metallo-dep_Hydrolase"/>
</dbReference>
<name>A0A1Y1YWN3_9PLEO</name>
<dbReference type="PANTHER" id="PTHR43135">
    <property type="entry name" value="ALPHA-D-RIBOSE 1-METHYLPHOSPHONATE 5-TRIPHOSPHATE DIPHOSPHATASE"/>
    <property type="match status" value="1"/>
</dbReference>
<dbReference type="EMBL" id="MCFA01000159">
    <property type="protein sequence ID" value="ORY02264.1"/>
    <property type="molecule type" value="Genomic_DNA"/>
</dbReference>
<dbReference type="Gene3D" id="1.20.58.520">
    <property type="entry name" value="Amidohydrolase"/>
    <property type="match status" value="1"/>
</dbReference>
<evidence type="ECO:0000313" key="3">
    <source>
        <dbReference type="Proteomes" id="UP000193144"/>
    </source>
</evidence>
<gene>
    <name evidence="2" type="ORF">BCR34DRAFT_574295</name>
</gene>
<comment type="caution">
    <text evidence="2">The sequence shown here is derived from an EMBL/GenBank/DDBJ whole genome shotgun (WGS) entry which is preliminary data.</text>
</comment>
<dbReference type="AlphaFoldDB" id="A0A1Y1YWN3"/>
<protein>
    <recommendedName>
        <fullName evidence="1">Amidohydrolase-related domain-containing protein</fullName>
    </recommendedName>
</protein>
<dbReference type="Gene3D" id="3.30.110.90">
    <property type="entry name" value="Amidohydrolase"/>
    <property type="match status" value="1"/>
</dbReference>
<dbReference type="InterPro" id="IPR006680">
    <property type="entry name" value="Amidohydro-rel"/>
</dbReference>
<keyword evidence="3" id="KW-1185">Reference proteome</keyword>
<organism evidence="2 3">
    <name type="scientific">Clohesyomyces aquaticus</name>
    <dbReference type="NCBI Taxonomy" id="1231657"/>
    <lineage>
        <taxon>Eukaryota</taxon>
        <taxon>Fungi</taxon>
        <taxon>Dikarya</taxon>
        <taxon>Ascomycota</taxon>
        <taxon>Pezizomycotina</taxon>
        <taxon>Dothideomycetes</taxon>
        <taxon>Pleosporomycetidae</taxon>
        <taxon>Pleosporales</taxon>
        <taxon>Lindgomycetaceae</taxon>
        <taxon>Clohesyomyces</taxon>
    </lineage>
</organism>
<dbReference type="STRING" id="1231657.A0A1Y1YWN3"/>
<sequence>MHASSSDISICVKNIQQFYICMTRGMDSRSLVPPDYPSCSTFVDLKVRACPNLSPCLLSSLDSTHHRDSHLSLTQLSLLTELVGHPHTVLNISPCFSKFQAVRMSKFSITNVRIFDGEKVVQEQGTVTIDQNGLITDDHSCAASFDATGMTILPSLWDTHVHVFGPGVPTSTSIASLSDMLKCGITTAIDTGKMSKEQHDLIQNRPELPDIRFTGNFATSTGSTHSKFQMADSNSIVDDVEAATTFVSKRVNEGADYIKIVADVPGPSQAIIDQLSSKAKEHGMMTIVHASINEAFRMALKAQPDVNIITHVPMDKDLAGGDASRMATKNTVAVPTLAMSEVFCKAGFKPHYKFPNAMESAKQLHRAGVTILVGTDSNHSPVGPKHGESLFREVELLAEAGMEPIEILTAATKLSAKCFDMLDRGVIAPGKRADLLLVDGNPTEDLQALRKVVKVWKAGKEVYSVSSSATSHD</sequence>
<dbReference type="OrthoDB" id="194468at2759"/>
<dbReference type="Gene3D" id="2.30.40.10">
    <property type="entry name" value="Urease, subunit C, domain 1"/>
    <property type="match status" value="1"/>
</dbReference>
<feature type="domain" description="Amidohydrolase-related" evidence="1">
    <location>
        <begin position="151"/>
        <end position="462"/>
    </location>
</feature>
<dbReference type="InterPro" id="IPR011059">
    <property type="entry name" value="Metal-dep_hydrolase_composite"/>
</dbReference>
<accession>A0A1Y1YWN3</accession>
<evidence type="ECO:0000259" key="1">
    <source>
        <dbReference type="Pfam" id="PF01979"/>
    </source>
</evidence>
<dbReference type="SUPFAM" id="SSF51556">
    <property type="entry name" value="Metallo-dependent hydrolases"/>
    <property type="match status" value="1"/>
</dbReference>
<proteinExistence type="predicted"/>
<dbReference type="PANTHER" id="PTHR43135:SF3">
    <property type="entry name" value="ALPHA-D-RIBOSE 1-METHYLPHOSPHONATE 5-TRIPHOSPHATE DIPHOSPHATASE"/>
    <property type="match status" value="1"/>
</dbReference>
<dbReference type="InterPro" id="IPR032466">
    <property type="entry name" value="Metal_Hydrolase"/>
</dbReference>
<dbReference type="GO" id="GO:0016810">
    <property type="term" value="F:hydrolase activity, acting on carbon-nitrogen (but not peptide) bonds"/>
    <property type="evidence" value="ECO:0007669"/>
    <property type="project" value="InterPro"/>
</dbReference>